<protein>
    <submittedName>
        <fullName evidence="2">19674_t:CDS:1</fullName>
    </submittedName>
</protein>
<dbReference type="PROSITE" id="PS50011">
    <property type="entry name" value="PROTEIN_KINASE_DOM"/>
    <property type="match status" value="1"/>
</dbReference>
<reference evidence="2" key="1">
    <citation type="submission" date="2022-08" db="EMBL/GenBank/DDBJ databases">
        <authorList>
            <person name="Kallberg Y."/>
            <person name="Tangrot J."/>
            <person name="Rosling A."/>
        </authorList>
    </citation>
    <scope>NUCLEOTIDE SEQUENCE</scope>
    <source>
        <strain evidence="2">Wild A</strain>
    </source>
</reference>
<dbReference type="GO" id="GO:0004672">
    <property type="term" value="F:protein kinase activity"/>
    <property type="evidence" value="ECO:0007669"/>
    <property type="project" value="InterPro"/>
</dbReference>
<dbReference type="InterPro" id="IPR000719">
    <property type="entry name" value="Prot_kinase_dom"/>
</dbReference>
<dbReference type="EMBL" id="CAMKVN010002317">
    <property type="protein sequence ID" value="CAI2180565.1"/>
    <property type="molecule type" value="Genomic_DNA"/>
</dbReference>
<sequence length="448" mass="52158">MFETEPDRIPSSFELLGWLQEPFSQPIEIPKMIYEIYIRPNLSLQDSNKFFRSSDEFSFRVMSDIIAIINPPTTGNTEDSFHSFWDALIIKPINIACPNGKYNRNSSSNTSTKKLRPDFSYTLDGACLARGEEKGPNTDNDPAEELTSKLIWTYGSCPYIFGYYARGFDVTYCYLYNEDNQVYRKDLITCNLKTLIGRMNAFVIGRNIGRLLPLIRKGLGDSFHKEFYIIHRPNSQKIIELMQNVVVKRYTSKADFPAKLEKIYRMMDDRQVPYVDHIVQMNKGDNEKLPNIIFSPKGLIHRPSSMKQLVIALYCVLSALKVLHEIGYIHQDIRWENVLKYIDRNAWFIIDFEDASEYPAPGIRHLDRSNHSPEIFKDFHDTSVDMWSIGYLIMTAHVKLPINETLRKYAMELMKENAPISAEIALGFLWQNYKEILRLEGFFRVTNR</sequence>
<evidence type="ECO:0000313" key="2">
    <source>
        <dbReference type="EMBL" id="CAI2180565.1"/>
    </source>
</evidence>
<name>A0A9W4ST19_9GLOM</name>
<dbReference type="GO" id="GO:0005524">
    <property type="term" value="F:ATP binding"/>
    <property type="evidence" value="ECO:0007669"/>
    <property type="project" value="InterPro"/>
</dbReference>
<evidence type="ECO:0000313" key="3">
    <source>
        <dbReference type="Proteomes" id="UP001153678"/>
    </source>
</evidence>
<dbReference type="OrthoDB" id="2444310at2759"/>
<evidence type="ECO:0000259" key="1">
    <source>
        <dbReference type="PROSITE" id="PS50011"/>
    </source>
</evidence>
<organism evidence="2 3">
    <name type="scientific">Funneliformis geosporum</name>
    <dbReference type="NCBI Taxonomy" id="1117311"/>
    <lineage>
        <taxon>Eukaryota</taxon>
        <taxon>Fungi</taxon>
        <taxon>Fungi incertae sedis</taxon>
        <taxon>Mucoromycota</taxon>
        <taxon>Glomeromycotina</taxon>
        <taxon>Glomeromycetes</taxon>
        <taxon>Glomerales</taxon>
        <taxon>Glomeraceae</taxon>
        <taxon>Funneliformis</taxon>
    </lineage>
</organism>
<comment type="caution">
    <text evidence="2">The sequence shown here is derived from an EMBL/GenBank/DDBJ whole genome shotgun (WGS) entry which is preliminary data.</text>
</comment>
<dbReference type="Pfam" id="PF00069">
    <property type="entry name" value="Pkinase"/>
    <property type="match status" value="1"/>
</dbReference>
<dbReference type="Gene3D" id="1.10.510.10">
    <property type="entry name" value="Transferase(Phosphotransferase) domain 1"/>
    <property type="match status" value="1"/>
</dbReference>
<keyword evidence="3" id="KW-1185">Reference proteome</keyword>
<gene>
    <name evidence="2" type="ORF">FWILDA_LOCUS9645</name>
</gene>
<dbReference type="AlphaFoldDB" id="A0A9W4ST19"/>
<feature type="domain" description="Protein kinase" evidence="1">
    <location>
        <begin position="168"/>
        <end position="448"/>
    </location>
</feature>
<accession>A0A9W4ST19</accession>
<dbReference type="Proteomes" id="UP001153678">
    <property type="component" value="Unassembled WGS sequence"/>
</dbReference>
<dbReference type="SUPFAM" id="SSF56112">
    <property type="entry name" value="Protein kinase-like (PK-like)"/>
    <property type="match status" value="1"/>
</dbReference>
<dbReference type="InterPro" id="IPR011009">
    <property type="entry name" value="Kinase-like_dom_sf"/>
</dbReference>
<proteinExistence type="predicted"/>